<evidence type="ECO:0000313" key="4">
    <source>
        <dbReference type="Proteomes" id="UP000195402"/>
    </source>
</evidence>
<keyword evidence="1" id="KW-0560">Oxidoreductase</keyword>
<dbReference type="Proteomes" id="UP000195402">
    <property type="component" value="Unassembled WGS sequence"/>
</dbReference>
<dbReference type="InterPro" id="IPR036291">
    <property type="entry name" value="NAD(P)-bd_dom_sf"/>
</dbReference>
<keyword evidence="4" id="KW-1185">Reference proteome</keyword>
<dbReference type="EMBL" id="MVGT01002446">
    <property type="protein sequence ID" value="OVA07743.1"/>
    <property type="molecule type" value="Genomic_DNA"/>
</dbReference>
<evidence type="ECO:0000313" key="3">
    <source>
        <dbReference type="EMBL" id="OVA07743.1"/>
    </source>
</evidence>
<dbReference type="Gene3D" id="3.40.50.720">
    <property type="entry name" value="NAD(P)-binding Rossmann-like Domain"/>
    <property type="match status" value="1"/>
</dbReference>
<dbReference type="OrthoDB" id="429813at2759"/>
<comment type="function">
    <text evidence="1">Catalyzes the reduction of fatty acyl-CoA to fatty alcohols.</text>
</comment>
<organism evidence="3 4">
    <name type="scientific">Macleaya cordata</name>
    <name type="common">Five-seeded plume-poppy</name>
    <name type="synonym">Bocconia cordata</name>
    <dbReference type="NCBI Taxonomy" id="56857"/>
    <lineage>
        <taxon>Eukaryota</taxon>
        <taxon>Viridiplantae</taxon>
        <taxon>Streptophyta</taxon>
        <taxon>Embryophyta</taxon>
        <taxon>Tracheophyta</taxon>
        <taxon>Spermatophyta</taxon>
        <taxon>Magnoliopsida</taxon>
        <taxon>Ranunculales</taxon>
        <taxon>Papaveraceae</taxon>
        <taxon>Papaveroideae</taxon>
        <taxon>Macleaya</taxon>
    </lineage>
</organism>
<dbReference type="PANTHER" id="PTHR11011">
    <property type="entry name" value="MALE STERILITY PROTEIN 2-RELATED"/>
    <property type="match status" value="1"/>
</dbReference>
<dbReference type="GO" id="GO:0035336">
    <property type="term" value="P:long-chain fatty-acyl-CoA metabolic process"/>
    <property type="evidence" value="ECO:0007669"/>
    <property type="project" value="TreeGrafter"/>
</dbReference>
<dbReference type="SUPFAM" id="SSF51735">
    <property type="entry name" value="NAD(P)-binding Rossmann-fold domains"/>
    <property type="match status" value="1"/>
</dbReference>
<name>A0A200QBA7_MACCD</name>
<keyword evidence="1" id="KW-0443">Lipid metabolism</keyword>
<gene>
    <name evidence="3" type="ORF">BVC80_1827g113</name>
</gene>
<keyword evidence="1" id="KW-0444">Lipid biosynthesis</keyword>
<reference evidence="3 4" key="1">
    <citation type="journal article" date="2017" name="Mol. Plant">
        <title>The Genome of Medicinal Plant Macleaya cordata Provides New Insights into Benzylisoquinoline Alkaloids Metabolism.</title>
        <authorList>
            <person name="Liu X."/>
            <person name="Liu Y."/>
            <person name="Huang P."/>
            <person name="Ma Y."/>
            <person name="Qing Z."/>
            <person name="Tang Q."/>
            <person name="Cao H."/>
            <person name="Cheng P."/>
            <person name="Zheng Y."/>
            <person name="Yuan Z."/>
            <person name="Zhou Y."/>
            <person name="Liu J."/>
            <person name="Tang Z."/>
            <person name="Zhuo Y."/>
            <person name="Zhang Y."/>
            <person name="Yu L."/>
            <person name="Huang J."/>
            <person name="Yang P."/>
            <person name="Peng Q."/>
            <person name="Zhang J."/>
            <person name="Jiang W."/>
            <person name="Zhang Z."/>
            <person name="Lin K."/>
            <person name="Ro D.K."/>
            <person name="Chen X."/>
            <person name="Xiong X."/>
            <person name="Shang Y."/>
            <person name="Huang S."/>
            <person name="Zeng J."/>
        </authorList>
    </citation>
    <scope>NUCLEOTIDE SEQUENCE [LARGE SCALE GENOMIC DNA]</scope>
    <source>
        <strain evidence="4">cv. BLH2017</strain>
        <tissue evidence="3">Root</tissue>
    </source>
</reference>
<dbReference type="PANTHER" id="PTHR11011:SF99">
    <property type="entry name" value="FATTY ACYL-COA REDUCTASE 3"/>
    <property type="match status" value="1"/>
</dbReference>
<dbReference type="GO" id="GO:0080019">
    <property type="term" value="F:alcohol-forming very long-chain fatty acyl-CoA reductase activity"/>
    <property type="evidence" value="ECO:0007669"/>
    <property type="project" value="InterPro"/>
</dbReference>
<dbReference type="InterPro" id="IPR026055">
    <property type="entry name" value="FAR"/>
</dbReference>
<dbReference type="Pfam" id="PF07993">
    <property type="entry name" value="NAD_binding_4"/>
    <property type="match status" value="1"/>
</dbReference>
<protein>
    <recommendedName>
        <fullName evidence="1">Fatty acyl-CoA reductase</fullName>
        <ecNumber evidence="1">1.2.1.84</ecNumber>
    </recommendedName>
</protein>
<dbReference type="OMA" id="MVGHANY"/>
<dbReference type="STRING" id="56857.A0A200QBA7"/>
<dbReference type="GO" id="GO:0102965">
    <property type="term" value="F:alcohol-forming long-chain fatty acyl-CoA reductase activity"/>
    <property type="evidence" value="ECO:0007669"/>
    <property type="project" value="UniProtKB-EC"/>
</dbReference>
<comment type="catalytic activity">
    <reaction evidence="1">
        <text>a long-chain fatty acyl-CoA + 2 NADPH + 2 H(+) = a long-chain primary fatty alcohol + 2 NADP(+) + CoA</text>
        <dbReference type="Rhea" id="RHEA:52716"/>
        <dbReference type="ChEBI" id="CHEBI:15378"/>
        <dbReference type="ChEBI" id="CHEBI:57287"/>
        <dbReference type="ChEBI" id="CHEBI:57783"/>
        <dbReference type="ChEBI" id="CHEBI:58349"/>
        <dbReference type="ChEBI" id="CHEBI:77396"/>
        <dbReference type="ChEBI" id="CHEBI:83139"/>
        <dbReference type="EC" id="1.2.1.84"/>
    </reaction>
</comment>
<keyword evidence="1" id="KW-0521">NADP</keyword>
<accession>A0A200QBA7</accession>
<sequence>MGEPMNGNSEGLDVEVDVMLVNQRWNELKAARVSKKEEADAMKKLGHQRATMFGWPNTYAFTKAMGEMVIGHFKGNLRVAIIRPTIVSGTYRETFPGWLEGLKAIDSFIASCGRGKLSYFVGNLETILDVIPGDMVVNAAIVAMVGHANYNSYDDDDDECNIYHVGSSTIRDTMNPVKLIEHTYNYFSKNPLIGRDGKLVPIGVKPVTFPTMASFQRHILPMKVS</sequence>
<dbReference type="GO" id="GO:0010345">
    <property type="term" value="P:suberin biosynthetic process"/>
    <property type="evidence" value="ECO:0007669"/>
    <property type="project" value="TreeGrafter"/>
</dbReference>
<dbReference type="AlphaFoldDB" id="A0A200QBA7"/>
<proteinExistence type="inferred from homology"/>
<evidence type="ECO:0000259" key="2">
    <source>
        <dbReference type="Pfam" id="PF07993"/>
    </source>
</evidence>
<comment type="similarity">
    <text evidence="1">Belongs to the fatty acyl-CoA reductase family.</text>
</comment>
<dbReference type="InterPro" id="IPR013120">
    <property type="entry name" value="FAR_NAD-bd"/>
</dbReference>
<evidence type="ECO:0000256" key="1">
    <source>
        <dbReference type="RuleBase" id="RU363097"/>
    </source>
</evidence>
<dbReference type="InParanoid" id="A0A200QBA7"/>
<comment type="caution">
    <text evidence="3">The sequence shown here is derived from an EMBL/GenBank/DDBJ whole genome shotgun (WGS) entry which is preliminary data.</text>
</comment>
<feature type="domain" description="Thioester reductase (TE)" evidence="2">
    <location>
        <begin position="36"/>
        <end position="139"/>
    </location>
</feature>
<dbReference type="EC" id="1.2.1.84" evidence="1"/>